<dbReference type="Pfam" id="PF13560">
    <property type="entry name" value="HTH_31"/>
    <property type="match status" value="1"/>
</dbReference>
<dbReference type="SUPFAM" id="SSF47413">
    <property type="entry name" value="lambda repressor-like DNA-binding domains"/>
    <property type="match status" value="1"/>
</dbReference>
<protein>
    <submittedName>
        <fullName evidence="2">Helix-turn-helix protein</fullName>
    </submittedName>
</protein>
<dbReference type="InterPro" id="IPR043917">
    <property type="entry name" value="DUF5753"/>
</dbReference>
<dbReference type="OrthoDB" id="4285266at2"/>
<comment type="caution">
    <text evidence="2">The sequence shown here is derived from an EMBL/GenBank/DDBJ whole genome shotgun (WGS) entry which is preliminary data.</text>
</comment>
<reference evidence="2" key="1">
    <citation type="submission" date="2017-12" db="EMBL/GenBank/DDBJ databases">
        <title>Sequencing the genomes of 1000 Actinobacteria strains.</title>
        <authorList>
            <person name="Klenk H.-P."/>
        </authorList>
    </citation>
    <scope>NUCLEOTIDE SEQUENCE [LARGE SCALE GENOMIC DNA]</scope>
    <source>
        <strain evidence="2">DSM 44228</strain>
    </source>
</reference>
<organism evidence="2 3">
    <name type="scientific">Saccharopolyspora spinosa</name>
    <dbReference type="NCBI Taxonomy" id="60894"/>
    <lineage>
        <taxon>Bacteria</taxon>
        <taxon>Bacillati</taxon>
        <taxon>Actinomycetota</taxon>
        <taxon>Actinomycetes</taxon>
        <taxon>Pseudonocardiales</taxon>
        <taxon>Pseudonocardiaceae</taxon>
        <taxon>Saccharopolyspora</taxon>
    </lineage>
</organism>
<dbReference type="RefSeq" id="WP_044572538.1">
    <property type="nucleotide sequence ID" value="NZ_CP061007.1"/>
</dbReference>
<dbReference type="Gene3D" id="1.10.260.40">
    <property type="entry name" value="lambda repressor-like DNA-binding domains"/>
    <property type="match status" value="1"/>
</dbReference>
<gene>
    <name evidence="2" type="ORF">A8926_7399</name>
</gene>
<evidence type="ECO:0000313" key="2">
    <source>
        <dbReference type="EMBL" id="PKW19236.1"/>
    </source>
</evidence>
<dbReference type="GO" id="GO:0003677">
    <property type="term" value="F:DNA binding"/>
    <property type="evidence" value="ECO:0007669"/>
    <property type="project" value="InterPro"/>
</dbReference>
<name>A0A2N3Y8H6_SACSN</name>
<dbReference type="AlphaFoldDB" id="A0A2N3Y8H6"/>
<dbReference type="Pfam" id="PF19054">
    <property type="entry name" value="DUF5753"/>
    <property type="match status" value="1"/>
</dbReference>
<dbReference type="CDD" id="cd00093">
    <property type="entry name" value="HTH_XRE"/>
    <property type="match status" value="1"/>
</dbReference>
<accession>A0A2N3Y8H6</accession>
<sequence>MAGVAPTMGRRRLGGVLKTLRLGAGLSNEQARQRASMSTAKLSRLETGHNVVLLKDVRALLDAYNADGKTRSKVLQLAQAAEQSGWWQQFDDVLPTDFDLYLSVEEAAASLLVFETSIMHGLLQTENYARAWLRAEDPGRPNGELERLVGLRMARRQALTRKDDPLTVWAVLDEAVFRRRVGGPEVMREQLKHLLTLCESTNVTIQILPFIAGEHVAASGSFTLVEFSEPTDPEIGYVDCAAGNVYPEKSAQVRRMKTNFHHLTSAALEPIKSLAFIRKVQRELT</sequence>
<dbReference type="InterPro" id="IPR010982">
    <property type="entry name" value="Lambda_DNA-bd_dom_sf"/>
</dbReference>
<dbReference type="InterPro" id="IPR001387">
    <property type="entry name" value="Cro/C1-type_HTH"/>
</dbReference>
<keyword evidence="3" id="KW-1185">Reference proteome</keyword>
<dbReference type="Proteomes" id="UP000233786">
    <property type="component" value="Unassembled WGS sequence"/>
</dbReference>
<evidence type="ECO:0000259" key="1">
    <source>
        <dbReference type="Pfam" id="PF19054"/>
    </source>
</evidence>
<evidence type="ECO:0000313" key="3">
    <source>
        <dbReference type="Proteomes" id="UP000233786"/>
    </source>
</evidence>
<proteinExistence type="predicted"/>
<feature type="domain" description="DUF5753" evidence="1">
    <location>
        <begin position="99"/>
        <end position="279"/>
    </location>
</feature>
<dbReference type="STRING" id="994479.GCA_000194155_00770"/>
<dbReference type="EMBL" id="PJNB01000001">
    <property type="protein sequence ID" value="PKW19236.1"/>
    <property type="molecule type" value="Genomic_DNA"/>
</dbReference>